<evidence type="ECO:0000256" key="1">
    <source>
        <dbReference type="ARBA" id="ARBA00008164"/>
    </source>
</evidence>
<feature type="domain" description="Band 7" evidence="4">
    <location>
        <begin position="101"/>
        <end position="260"/>
    </location>
</feature>
<dbReference type="PANTHER" id="PTHR10264:SF19">
    <property type="entry name" value="AT06885P-RELATED"/>
    <property type="match status" value="1"/>
</dbReference>
<sequence length="427" mass="48242">MPTTSHKILPLFVCQNLYRELGEMELETLPRPSQNALINNNRNYTKQRRLLNDMHNMQSYNAYKSIKPVRTTTESTPRSETILIALSYLVVLILFPVAVFCCITTVKEYERVVILRLGRLRKRGMFGPGVLFLLPCVDEYYKVDMRTKAFDVEPQEILTKDSVTISVNAVVYYSIRNPLDSVLQVADVTESTRLLAQTTLRNVIGTKNLMEMLTAKETLSKTIEKILDDATDAWGVKVERVEMTDLRLPTSMQRAMAAEAEALREAKAKIVAAEGELNASRALKQASDVMASNPITLQISANIVNCFHKQISLPVSMQKAMAAEQEARREAEAKVVAANGELVASENLKLASEVMEANPISLQLRYLQTISTISNKNNHTIILPFPTDLIKKYLGKSLFIYLFIFFFDAHILSFVFVSFRFFCCFVV</sequence>
<reference evidence="5" key="2">
    <citation type="submission" date="2020-05" db="UniProtKB">
        <authorList>
            <consortium name="EnsemblMetazoa"/>
        </authorList>
    </citation>
    <scope>IDENTIFICATION</scope>
    <source>
        <strain evidence="5">IAEA</strain>
    </source>
</reference>
<keyword evidence="6" id="KW-1185">Reference proteome</keyword>
<keyword evidence="2" id="KW-0175">Coiled coil</keyword>
<organism evidence="5 6">
    <name type="scientific">Glossina palpalis gambiensis</name>
    <dbReference type="NCBI Taxonomy" id="67801"/>
    <lineage>
        <taxon>Eukaryota</taxon>
        <taxon>Metazoa</taxon>
        <taxon>Ecdysozoa</taxon>
        <taxon>Arthropoda</taxon>
        <taxon>Hexapoda</taxon>
        <taxon>Insecta</taxon>
        <taxon>Pterygota</taxon>
        <taxon>Neoptera</taxon>
        <taxon>Endopterygota</taxon>
        <taxon>Diptera</taxon>
        <taxon>Brachycera</taxon>
        <taxon>Muscomorpha</taxon>
        <taxon>Hippoboscoidea</taxon>
        <taxon>Glossinidae</taxon>
        <taxon>Glossina</taxon>
    </lineage>
</organism>
<dbReference type="PANTHER" id="PTHR10264">
    <property type="entry name" value="BAND 7 PROTEIN-RELATED"/>
    <property type="match status" value="1"/>
</dbReference>
<feature type="transmembrane region" description="Helical" evidence="3">
    <location>
        <begin position="82"/>
        <end position="106"/>
    </location>
</feature>
<dbReference type="Gene3D" id="3.30.479.30">
    <property type="entry name" value="Band 7 domain"/>
    <property type="match status" value="1"/>
</dbReference>
<dbReference type="SUPFAM" id="SSF117892">
    <property type="entry name" value="Band 7/SPFH domain"/>
    <property type="match status" value="1"/>
</dbReference>
<dbReference type="STRING" id="67801.A0A1B0B9N9"/>
<dbReference type="Gene3D" id="6.10.250.2090">
    <property type="match status" value="2"/>
</dbReference>
<keyword evidence="3" id="KW-0812">Transmembrane</keyword>
<name>A0A1B0B9N9_9MUSC</name>
<dbReference type="PRINTS" id="PR00721">
    <property type="entry name" value="STOMATIN"/>
</dbReference>
<dbReference type="Pfam" id="PF01145">
    <property type="entry name" value="Band_7"/>
    <property type="match status" value="1"/>
</dbReference>
<accession>A0A1B0B9N9</accession>
<dbReference type="AlphaFoldDB" id="A0A1B0B9N9"/>
<keyword evidence="3" id="KW-1133">Transmembrane helix</keyword>
<dbReference type="InterPro" id="IPR043202">
    <property type="entry name" value="Band-7_stomatin-like"/>
</dbReference>
<dbReference type="Proteomes" id="UP000092460">
    <property type="component" value="Unassembled WGS sequence"/>
</dbReference>
<dbReference type="InterPro" id="IPR001107">
    <property type="entry name" value="Band_7"/>
</dbReference>
<dbReference type="EnsemblMetazoa" id="GPPI023240-RA">
    <property type="protein sequence ID" value="GPPI023240-PA"/>
    <property type="gene ID" value="GPPI023240"/>
</dbReference>
<evidence type="ECO:0000256" key="3">
    <source>
        <dbReference type="SAM" id="Phobius"/>
    </source>
</evidence>
<evidence type="ECO:0000313" key="5">
    <source>
        <dbReference type="EnsemblMetazoa" id="GPPI023240-PA"/>
    </source>
</evidence>
<dbReference type="FunFam" id="3.30.479.30:FF:000004">
    <property type="entry name" value="Putative membrane protease family, stomatin"/>
    <property type="match status" value="1"/>
</dbReference>
<evidence type="ECO:0000259" key="4">
    <source>
        <dbReference type="SMART" id="SM00244"/>
    </source>
</evidence>
<feature type="transmembrane region" description="Helical" evidence="3">
    <location>
        <begin position="398"/>
        <end position="422"/>
    </location>
</feature>
<dbReference type="InterPro" id="IPR001972">
    <property type="entry name" value="Stomatin_HflK_fam"/>
</dbReference>
<protein>
    <recommendedName>
        <fullName evidence="4">Band 7 domain-containing protein</fullName>
    </recommendedName>
</protein>
<feature type="coiled-coil region" evidence="2">
    <location>
        <begin position="256"/>
        <end position="283"/>
    </location>
</feature>
<dbReference type="EMBL" id="JXJN01010506">
    <property type="status" value="NOT_ANNOTATED_CDS"/>
    <property type="molecule type" value="Genomic_DNA"/>
</dbReference>
<proteinExistence type="inferred from homology"/>
<reference evidence="6" key="1">
    <citation type="submission" date="2015-01" db="EMBL/GenBank/DDBJ databases">
        <authorList>
            <person name="Aksoy S."/>
            <person name="Warren W."/>
            <person name="Wilson R.K."/>
        </authorList>
    </citation>
    <scope>NUCLEOTIDE SEQUENCE [LARGE SCALE GENOMIC DNA]</scope>
    <source>
        <strain evidence="6">IAEA</strain>
    </source>
</reference>
<dbReference type="SMART" id="SM00244">
    <property type="entry name" value="PHB"/>
    <property type="match status" value="1"/>
</dbReference>
<keyword evidence="3" id="KW-0472">Membrane</keyword>
<dbReference type="GO" id="GO:0009898">
    <property type="term" value="C:cytoplasmic side of plasma membrane"/>
    <property type="evidence" value="ECO:0007669"/>
    <property type="project" value="UniProtKB-ARBA"/>
</dbReference>
<comment type="similarity">
    <text evidence="1">Belongs to the band 7/mec-2 family.</text>
</comment>
<evidence type="ECO:0000313" key="6">
    <source>
        <dbReference type="Proteomes" id="UP000092460"/>
    </source>
</evidence>
<dbReference type="VEuPathDB" id="VectorBase:GPPI023240"/>
<dbReference type="InterPro" id="IPR036013">
    <property type="entry name" value="Band_7/SPFH_dom_sf"/>
</dbReference>
<evidence type="ECO:0000256" key="2">
    <source>
        <dbReference type="SAM" id="Coils"/>
    </source>
</evidence>